<dbReference type="Gene3D" id="3.40.30.10">
    <property type="entry name" value="Glutaredoxin"/>
    <property type="match status" value="1"/>
</dbReference>
<dbReference type="AlphaFoldDB" id="A0A1G1Y8C0"/>
<dbReference type="Proteomes" id="UP000178385">
    <property type="component" value="Unassembled WGS sequence"/>
</dbReference>
<feature type="transmembrane region" description="Helical" evidence="1">
    <location>
        <begin position="353"/>
        <end position="377"/>
    </location>
</feature>
<feature type="transmembrane region" description="Helical" evidence="1">
    <location>
        <begin position="307"/>
        <end position="333"/>
    </location>
</feature>
<evidence type="ECO:0000313" key="4">
    <source>
        <dbReference type="Proteomes" id="UP000178385"/>
    </source>
</evidence>
<evidence type="ECO:0000256" key="1">
    <source>
        <dbReference type="SAM" id="Phobius"/>
    </source>
</evidence>
<dbReference type="InterPro" id="IPR036249">
    <property type="entry name" value="Thioredoxin-like_sf"/>
</dbReference>
<proteinExistence type="predicted"/>
<keyword evidence="1" id="KW-1133">Transmembrane helix</keyword>
<feature type="signal peptide" evidence="2">
    <location>
        <begin position="1"/>
        <end position="33"/>
    </location>
</feature>
<feature type="transmembrane region" description="Helical" evidence="1">
    <location>
        <begin position="226"/>
        <end position="245"/>
    </location>
</feature>
<dbReference type="SUPFAM" id="SSF52833">
    <property type="entry name" value="Thioredoxin-like"/>
    <property type="match status" value="1"/>
</dbReference>
<feature type="transmembrane region" description="Helical" evidence="1">
    <location>
        <begin position="389"/>
        <end position="407"/>
    </location>
</feature>
<evidence type="ECO:0000313" key="3">
    <source>
        <dbReference type="EMBL" id="OGY48076.1"/>
    </source>
</evidence>
<accession>A0A1G1Y8C0</accession>
<name>A0A1G1Y8C0_9BACT</name>
<sequence>MEFFVKSKYMKMKRLLVIIFFLAAVLTVVPAWAQEPVKVEVFEQLTCPHCQAEKAFLTELQSSRDDFVVTYYELGDPESYQLWDQFTELEGLPKVTPITLVGTTVVQGFGSDQTTGQTIIDLIQASKDKPRYTFAELIAAGGSSNVEVDPDATCADGSACSARLGSQPWLVSVPFVGVLDVKTLSLPAISILLGFIDGFNPCAMWVLVTFLLVLAQLGSRRKMWEVAGLFIVAQAVMYYLILNVWFTAWDFIGLDRIITPIIGVVAIAGGLFFLYEWKKSDGTCKVTNLEQRSKISKRIHQLVSSPLTWVTAAGIIGLALSVNIIEFACSIGVPQAFTKIIELNQLNFWWAQLYMGLYILFYVIDDLLIFAIALYSFDKIGLTGKYSRWSNLIGGVLMVLLGLLLIFKREWLIFF</sequence>
<dbReference type="EMBL" id="MHIG01000004">
    <property type="protein sequence ID" value="OGY48076.1"/>
    <property type="molecule type" value="Genomic_DNA"/>
</dbReference>
<evidence type="ECO:0000256" key="2">
    <source>
        <dbReference type="SAM" id="SignalP"/>
    </source>
</evidence>
<comment type="caution">
    <text evidence="3">The sequence shown here is derived from an EMBL/GenBank/DDBJ whole genome shotgun (WGS) entry which is preliminary data.</text>
</comment>
<keyword evidence="2" id="KW-0732">Signal</keyword>
<evidence type="ECO:0008006" key="5">
    <source>
        <dbReference type="Google" id="ProtNLM"/>
    </source>
</evidence>
<keyword evidence="1" id="KW-0812">Transmembrane</keyword>
<feature type="transmembrane region" description="Helical" evidence="1">
    <location>
        <begin position="257"/>
        <end position="275"/>
    </location>
</feature>
<keyword evidence="1" id="KW-0472">Membrane</keyword>
<protein>
    <recommendedName>
        <fullName evidence="5">Glutaredoxin</fullName>
    </recommendedName>
</protein>
<organism evidence="3 4">
    <name type="scientific">Candidatus Buchananbacteria bacterium RIFCSPHIGHO2_01_FULL_47_11b</name>
    <dbReference type="NCBI Taxonomy" id="1797537"/>
    <lineage>
        <taxon>Bacteria</taxon>
        <taxon>Candidatus Buchananiibacteriota</taxon>
    </lineage>
</organism>
<reference evidence="3 4" key="1">
    <citation type="journal article" date="2016" name="Nat. Commun.">
        <title>Thousands of microbial genomes shed light on interconnected biogeochemical processes in an aquifer system.</title>
        <authorList>
            <person name="Anantharaman K."/>
            <person name="Brown C.T."/>
            <person name="Hug L.A."/>
            <person name="Sharon I."/>
            <person name="Castelle C.J."/>
            <person name="Probst A.J."/>
            <person name="Thomas B.C."/>
            <person name="Singh A."/>
            <person name="Wilkins M.J."/>
            <person name="Karaoz U."/>
            <person name="Brodie E.L."/>
            <person name="Williams K.H."/>
            <person name="Hubbard S.S."/>
            <person name="Banfield J.F."/>
        </authorList>
    </citation>
    <scope>NUCLEOTIDE SEQUENCE [LARGE SCALE GENOMIC DNA]</scope>
</reference>
<feature type="transmembrane region" description="Helical" evidence="1">
    <location>
        <begin position="191"/>
        <end position="214"/>
    </location>
</feature>
<gene>
    <name evidence="3" type="ORF">A2840_01920</name>
</gene>
<feature type="chain" id="PRO_5009581499" description="Glutaredoxin" evidence="2">
    <location>
        <begin position="34"/>
        <end position="415"/>
    </location>
</feature>